<dbReference type="Proteomes" id="UP000562929">
    <property type="component" value="Unassembled WGS sequence"/>
</dbReference>
<dbReference type="GO" id="GO:0005886">
    <property type="term" value="C:plasma membrane"/>
    <property type="evidence" value="ECO:0007669"/>
    <property type="project" value="TreeGrafter"/>
</dbReference>
<keyword evidence="2 5" id="KW-0812">Transmembrane</keyword>
<evidence type="ECO:0000256" key="1">
    <source>
        <dbReference type="ARBA" id="ARBA00004141"/>
    </source>
</evidence>
<protein>
    <submittedName>
        <fullName evidence="6">Carboxylic acid transport protein</fullName>
    </submittedName>
</protein>
<dbReference type="CDD" id="cd17316">
    <property type="entry name" value="MFS_SV2_like"/>
    <property type="match status" value="1"/>
</dbReference>
<comment type="caution">
    <text evidence="6">The sequence shown here is derived from an EMBL/GenBank/DDBJ whole genome shotgun (WGS) entry which is preliminary data.</text>
</comment>
<comment type="subcellular location">
    <subcellularLocation>
        <location evidence="1">Membrane</location>
        <topology evidence="1">Multi-pass membrane protein</topology>
    </subcellularLocation>
</comment>
<keyword evidence="7" id="KW-1185">Reference proteome</keyword>
<feature type="transmembrane region" description="Helical" evidence="5">
    <location>
        <begin position="338"/>
        <end position="360"/>
    </location>
</feature>
<feature type="transmembrane region" description="Helical" evidence="5">
    <location>
        <begin position="60"/>
        <end position="80"/>
    </location>
</feature>
<dbReference type="InterPro" id="IPR036259">
    <property type="entry name" value="MFS_trans_sf"/>
</dbReference>
<keyword evidence="3 5" id="KW-1133">Transmembrane helix</keyword>
<evidence type="ECO:0000256" key="5">
    <source>
        <dbReference type="SAM" id="Phobius"/>
    </source>
</evidence>
<organism evidence="6 7">
    <name type="scientific">Ophiocordyceps camponoti-floridani</name>
    <dbReference type="NCBI Taxonomy" id="2030778"/>
    <lineage>
        <taxon>Eukaryota</taxon>
        <taxon>Fungi</taxon>
        <taxon>Dikarya</taxon>
        <taxon>Ascomycota</taxon>
        <taxon>Pezizomycotina</taxon>
        <taxon>Sordariomycetes</taxon>
        <taxon>Hypocreomycetidae</taxon>
        <taxon>Hypocreales</taxon>
        <taxon>Ophiocordycipitaceae</taxon>
        <taxon>Ophiocordyceps</taxon>
    </lineage>
</organism>
<dbReference type="OrthoDB" id="5296287at2759"/>
<gene>
    <name evidence="6" type="ORF">GQ602_005287</name>
</gene>
<dbReference type="InterPro" id="IPR011701">
    <property type="entry name" value="MFS"/>
</dbReference>
<evidence type="ECO:0000313" key="7">
    <source>
        <dbReference type="Proteomes" id="UP000562929"/>
    </source>
</evidence>
<dbReference type="GO" id="GO:0046943">
    <property type="term" value="F:carboxylic acid transmembrane transporter activity"/>
    <property type="evidence" value="ECO:0007669"/>
    <property type="project" value="TreeGrafter"/>
</dbReference>
<feature type="transmembrane region" description="Helical" evidence="5">
    <location>
        <begin position="175"/>
        <end position="191"/>
    </location>
</feature>
<evidence type="ECO:0000256" key="3">
    <source>
        <dbReference type="ARBA" id="ARBA00022989"/>
    </source>
</evidence>
<feature type="transmembrane region" description="Helical" evidence="5">
    <location>
        <begin position="242"/>
        <end position="259"/>
    </location>
</feature>
<name>A0A8H4Q5D1_9HYPO</name>
<sequence length="395" mass="42731">MADAFDFHALSVQTVKLASHYGRSKTDVTLAITLTLLLRSVGAAGFGLAGDRWGRKWPMVANMLVLGALQVATIYCDTYIQFLGVRSLFATGGLMSGILQQGYSLGYVLAAGANLGVGDGHGSWKTVFWIGAGFSITIGLLRALLPNPNPPKHQSQTATSFWRTTKRMLRKECKMCTYCILLMTWFNYYSHVSQDSYTTFMLTQKQLDNAAASRASIVMKAGACVGGCILGHVSQTLGRRRTIVMAALASGFMIPAWILPKGERALSATGFLMQFFVQGAWGVIPVHLNELSPDAFRATFPGVTYQIGNMLASPAAQMVNAVAERIFITVEGGHMVEAYGPVLGVSTAIVVIAIVITVAFGPERHGRSFGLETDDVREEADDESKRTVVVSEIQR</sequence>
<dbReference type="EMBL" id="JAACLJ010000005">
    <property type="protein sequence ID" value="KAF4585982.1"/>
    <property type="molecule type" value="Genomic_DNA"/>
</dbReference>
<evidence type="ECO:0000256" key="2">
    <source>
        <dbReference type="ARBA" id="ARBA00022692"/>
    </source>
</evidence>
<dbReference type="AlphaFoldDB" id="A0A8H4Q5D1"/>
<accession>A0A8H4Q5D1</accession>
<dbReference type="Pfam" id="PF07690">
    <property type="entry name" value="MFS_1"/>
    <property type="match status" value="1"/>
</dbReference>
<dbReference type="PANTHER" id="PTHR23508:SF9">
    <property type="entry name" value="CARBOXYLIC ACID TRANSPORT PROTEIN (AFU_ORTHOLOGUE AFUA_2G09450)"/>
    <property type="match status" value="1"/>
</dbReference>
<proteinExistence type="predicted"/>
<dbReference type="Gene3D" id="1.20.1250.20">
    <property type="entry name" value="MFS general substrate transporter like domains"/>
    <property type="match status" value="1"/>
</dbReference>
<feature type="transmembrane region" description="Helical" evidence="5">
    <location>
        <begin position="127"/>
        <end position="145"/>
    </location>
</feature>
<feature type="transmembrane region" description="Helical" evidence="5">
    <location>
        <begin position="28"/>
        <end position="48"/>
    </location>
</feature>
<dbReference type="PANTHER" id="PTHR23508">
    <property type="entry name" value="CARBOXYLIC ACID TRANSPORTER PROTEIN HOMOLOG"/>
    <property type="match status" value="1"/>
</dbReference>
<evidence type="ECO:0000313" key="6">
    <source>
        <dbReference type="EMBL" id="KAF4585982.1"/>
    </source>
</evidence>
<keyword evidence="4 5" id="KW-0472">Membrane</keyword>
<evidence type="ECO:0000256" key="4">
    <source>
        <dbReference type="ARBA" id="ARBA00023136"/>
    </source>
</evidence>
<reference evidence="6 7" key="1">
    <citation type="journal article" date="2020" name="G3 (Bethesda)">
        <title>Genetic Underpinnings of Host Manipulation by Ophiocordyceps as Revealed by Comparative Transcriptomics.</title>
        <authorList>
            <person name="Will I."/>
            <person name="Das B."/>
            <person name="Trinh T."/>
            <person name="Brachmann A."/>
            <person name="Ohm R.A."/>
            <person name="de Bekker C."/>
        </authorList>
    </citation>
    <scope>NUCLEOTIDE SEQUENCE [LARGE SCALE GENOMIC DNA]</scope>
    <source>
        <strain evidence="6 7">EC05</strain>
    </source>
</reference>
<dbReference type="SUPFAM" id="SSF103473">
    <property type="entry name" value="MFS general substrate transporter"/>
    <property type="match status" value="1"/>
</dbReference>